<dbReference type="OrthoDB" id="6590152at2"/>
<protein>
    <submittedName>
        <fullName evidence="1">DUF2913 domain-containing protein</fullName>
    </submittedName>
</protein>
<sequence length="102" mass="11561">MTVTRGLGLTLAEVKTTRDLAHLMFCARVALHLAWRDGRVIHVASEDRFLIDWLATAQRQKRFAKNMAADIRWLQDVGRHQGGLRRHVEALWAISTGADLSD</sequence>
<dbReference type="EMBL" id="PDDX01000001">
    <property type="protein sequence ID" value="PHI30064.1"/>
    <property type="molecule type" value="Genomic_DNA"/>
</dbReference>
<dbReference type="Proteomes" id="UP000224974">
    <property type="component" value="Unassembled WGS sequence"/>
</dbReference>
<dbReference type="STRING" id="1111728.GCA_000427805_04112"/>
<dbReference type="InterPro" id="IPR021316">
    <property type="entry name" value="DUF2913"/>
</dbReference>
<proteinExistence type="predicted"/>
<dbReference type="Pfam" id="PF11140">
    <property type="entry name" value="DUF2913"/>
    <property type="match status" value="1"/>
</dbReference>
<dbReference type="AlphaFoldDB" id="A0A2C6DMQ4"/>
<gene>
    <name evidence="1" type="ORF">CRN84_12285</name>
</gene>
<reference evidence="2" key="1">
    <citation type="submission" date="2017-09" db="EMBL/GenBank/DDBJ databases">
        <title>FDA dAtabase for Regulatory Grade micrObial Sequences (FDA-ARGOS): Supporting development and validation of Infectious Disease Dx tests.</title>
        <authorList>
            <person name="Minogue T."/>
            <person name="Wolcott M."/>
            <person name="Wasieloski L."/>
            <person name="Aguilar W."/>
            <person name="Moore D."/>
            <person name="Tallon L."/>
            <person name="Sadzewicz L."/>
            <person name="Ott S."/>
            <person name="Zhao X."/>
            <person name="Nagaraj S."/>
            <person name="Vavikolanu K."/>
            <person name="Aluvathingal J."/>
            <person name="Nadendla S."/>
            <person name="Sichtig H."/>
        </authorList>
    </citation>
    <scope>NUCLEOTIDE SEQUENCE [LARGE SCALE GENOMIC DNA]</scope>
    <source>
        <strain evidence="2">FDAARGOS_387</strain>
    </source>
</reference>
<evidence type="ECO:0000313" key="1">
    <source>
        <dbReference type="EMBL" id="PHI30064.1"/>
    </source>
</evidence>
<accession>A0A2C6DMQ4</accession>
<dbReference type="RefSeq" id="WP_051323590.1">
    <property type="nucleotide sequence ID" value="NZ_PDDX01000001.1"/>
</dbReference>
<evidence type="ECO:0000313" key="2">
    <source>
        <dbReference type="Proteomes" id="UP000224974"/>
    </source>
</evidence>
<comment type="caution">
    <text evidence="1">The sequence shown here is derived from an EMBL/GenBank/DDBJ whole genome shotgun (WGS) entry which is preliminary data.</text>
</comment>
<keyword evidence="2" id="KW-1185">Reference proteome</keyword>
<organism evidence="1 2">
    <name type="scientific">Budvicia aquatica</name>
    <dbReference type="NCBI Taxonomy" id="82979"/>
    <lineage>
        <taxon>Bacteria</taxon>
        <taxon>Pseudomonadati</taxon>
        <taxon>Pseudomonadota</taxon>
        <taxon>Gammaproteobacteria</taxon>
        <taxon>Enterobacterales</taxon>
        <taxon>Budviciaceae</taxon>
        <taxon>Budvicia</taxon>
    </lineage>
</organism>
<name>A0A2C6DMQ4_9GAMM</name>